<protein>
    <submittedName>
        <fullName evidence="2 4">Uncharacterized protein</fullName>
    </submittedName>
</protein>
<sequence>MRGFCGDDQTDHAAANQSLIVLWTKQNSKNYFVLKLKILFINICICIVSYHLATPSKKRQQQPQAVMITIDRHNGWH</sequence>
<keyword evidence="1" id="KW-0812">Transmembrane</keyword>
<evidence type="ECO:0000313" key="2">
    <source>
        <dbReference type="EMBL" id="VDO51768.1"/>
    </source>
</evidence>
<accession>A0A183HJC8</accession>
<gene>
    <name evidence="2" type="ORF">OFLC_LOCUS7594</name>
</gene>
<dbReference type="AlphaFoldDB" id="A0A183HJC8"/>
<reference evidence="4" key="1">
    <citation type="submission" date="2016-06" db="UniProtKB">
        <authorList>
            <consortium name="WormBaseParasite"/>
        </authorList>
    </citation>
    <scope>IDENTIFICATION</scope>
</reference>
<evidence type="ECO:0000256" key="1">
    <source>
        <dbReference type="SAM" id="Phobius"/>
    </source>
</evidence>
<name>A0A183HJC8_9BILA</name>
<proteinExistence type="predicted"/>
<keyword evidence="1" id="KW-1133">Transmembrane helix</keyword>
<keyword evidence="3" id="KW-1185">Reference proteome</keyword>
<reference evidence="2 3" key="2">
    <citation type="submission" date="2018-11" db="EMBL/GenBank/DDBJ databases">
        <authorList>
            <consortium name="Pathogen Informatics"/>
        </authorList>
    </citation>
    <scope>NUCLEOTIDE SEQUENCE [LARGE SCALE GENOMIC DNA]</scope>
</reference>
<dbReference type="Proteomes" id="UP000267606">
    <property type="component" value="Unassembled WGS sequence"/>
</dbReference>
<feature type="transmembrane region" description="Helical" evidence="1">
    <location>
        <begin position="32"/>
        <end position="53"/>
    </location>
</feature>
<evidence type="ECO:0000313" key="4">
    <source>
        <dbReference type="WBParaSite" id="OFLC_0000758901-mRNA-1"/>
    </source>
</evidence>
<organism evidence="4">
    <name type="scientific">Onchocerca flexuosa</name>
    <dbReference type="NCBI Taxonomy" id="387005"/>
    <lineage>
        <taxon>Eukaryota</taxon>
        <taxon>Metazoa</taxon>
        <taxon>Ecdysozoa</taxon>
        <taxon>Nematoda</taxon>
        <taxon>Chromadorea</taxon>
        <taxon>Rhabditida</taxon>
        <taxon>Spirurina</taxon>
        <taxon>Spiruromorpha</taxon>
        <taxon>Filarioidea</taxon>
        <taxon>Onchocercidae</taxon>
        <taxon>Onchocerca</taxon>
    </lineage>
</organism>
<dbReference type="EMBL" id="UZAJ01008036">
    <property type="protein sequence ID" value="VDO51768.1"/>
    <property type="molecule type" value="Genomic_DNA"/>
</dbReference>
<dbReference type="WBParaSite" id="OFLC_0000758901-mRNA-1">
    <property type="protein sequence ID" value="OFLC_0000758901-mRNA-1"/>
    <property type="gene ID" value="OFLC_0000758901"/>
</dbReference>
<keyword evidence="1" id="KW-0472">Membrane</keyword>
<evidence type="ECO:0000313" key="3">
    <source>
        <dbReference type="Proteomes" id="UP000267606"/>
    </source>
</evidence>